<keyword evidence="5" id="KW-0235">DNA replication</keyword>
<dbReference type="Pfam" id="PF14551">
    <property type="entry name" value="MCM_N"/>
    <property type="match status" value="1"/>
</dbReference>
<evidence type="ECO:0000256" key="7">
    <source>
        <dbReference type="ARBA" id="ARBA00022741"/>
    </source>
</evidence>
<sequence>MASQDGSQGRGFEEEEIGGPGLDDFEPVPDDNPEHNAYAGSQDGLSEEGVTAQEDDEEGEELFGDNFMRDYQAKSGLDSYESAGLDNDVTEGGYEDALAAARMAEEELEARDDAAGGRRGRKRMPGALEGIDDDFAAARRRRMAEESTMDEDDEATEGMHPALDLENQKGKVGEWLDNEPVAREVRRCFRRFLRTFADEHGERLYMRAMENMVLANKQSLEVDWRHMHTMEAMRPVAAACADAPRKVLRLFDQAAAEQVLASYPQFASIHSSVHVRVTGLPVDDSIRDLRTWHLGNLIKVRGVVTRRSGVFPQLSVVRWDCGRCGAVMGPFVAQGEDTESIKPKMCVACQAKGPFNVNASETVYTNYQKLTLQETPGSVPAGRLPRHKEVILLADLIDCARPGEEIEVTGIYCSGYDSHLNARHGFPVFSTHIEANYVAKATDGWSAGGLTDEDRQEILKLANDPAISSRVMRSIAPSIYGHENIKLALALALFGGVEKQPTDSHRLRGDINVLLLGDPGTAKSQFLKYVEKTATRAVYTTGKGASAVGLTAGVHKDPVTKEWTLEGGALVLADKGVCLIDEFDKMNDQDRVSIHEAMEQQSISISKAGIVTQLQARCSVIAAANPLEGRYDPSRTFAENINLSDPILSRFDVLCVVRDIVDPVQDQRLAEFVVGSHSRSHPEAAEEEQQQDASQQQQQLPDGTIPQDMLRKYIAYAKQQYRPTMSQSEFGSLQQVYARLRKESYRSGGLPIAVRHLESMIRMSEAHARLHLRDRVTQEDVNVAIRVMVESFISTQKYSQQRELQRQLRQFIVTGADFHALLLHLLRELVREERNNMRLLGVMEDDIAVPCRCLEDKAREVNISDTSGFYSSDLFSSSGFELDRLTGVLQQSSDEHVAVKLLALSAALLPVILLSGLLYRLASGASFSTALYKMYCLLYRIETGKEPNVASYLVTNAVFVLGFFTLALLLGVVNDEVQRRADDARMGRNPLYCKDHVLLLNWNKNSPALLRNIATAISTAPAAAAAAAGGGAAGSLWARDPTVVVLADTDKAAMDAAVQEAVRERGLRLNVHTKEGSPFKPSHLRKVSAADASIVILLHPDGAGSPEALKAAAAMSLSTLKPAGSSVAGSGSSSSSSGGSKHSQQQRVIVQMPRSVPAGGNVLQSLLAQQPRATGLAAAAAAAAPAAAAAAGAGGSSRQLQLEVLQMPDDALVNRIVAQTAAQPGVLSCWQDIIAPDAGSSHFCTVPLPQQLQRLTYRELRRLFQQGVVCGFIDSEGSLALNPQEGAVPGPGSRLVQLTRRGPATHSTAAEGLFVAAAEAAAQRLKSGTSYKAKARSIIVAGWLERDVPELGAGSVVLGTCAVAPAPAAAAAAAAAAGAGSPQAELSDSEADARVLAALLQVQDAVIASHLPAAPHIVAPIREHGSSSIALKYLQNLSQRMASGARPAAPGAATGAAAASVRGWFSKGSRVNNSSSSSSSSAGSGDAGSAGSAAVVKPEFLVFRDVTSAVLAQVVAEPAYSGIIAELLFSHEGHELYLRSPASFNIPLGVPISFAEVAELARLTGQTALGYLDTDNSDLSSSSSSSSGEVGAQLGGASSLASAAASVYLGLDAADSIVFTAGDWIVVLAEEY</sequence>
<dbReference type="SUPFAM" id="SSF52540">
    <property type="entry name" value="P-loop containing nucleoside triphosphate hydrolases"/>
    <property type="match status" value="1"/>
</dbReference>
<feature type="region of interest" description="Disordered" evidence="17">
    <location>
        <begin position="1"/>
        <end position="70"/>
    </location>
</feature>
<evidence type="ECO:0000256" key="14">
    <source>
        <dbReference type="ARBA" id="ARBA00023242"/>
    </source>
</evidence>
<comment type="catalytic activity">
    <reaction evidence="16">
        <text>ATP + H2O = ADP + phosphate + H(+)</text>
        <dbReference type="Rhea" id="RHEA:13065"/>
        <dbReference type="ChEBI" id="CHEBI:15377"/>
        <dbReference type="ChEBI" id="CHEBI:15378"/>
        <dbReference type="ChEBI" id="CHEBI:30616"/>
        <dbReference type="ChEBI" id="CHEBI:43474"/>
        <dbReference type="ChEBI" id="CHEBI:456216"/>
        <dbReference type="EC" id="3.6.4.12"/>
    </reaction>
</comment>
<protein>
    <recommendedName>
        <fullName evidence="4">DNA replication licensing factor MCM2</fullName>
        <ecNumber evidence="3">3.6.4.12</ecNumber>
    </recommendedName>
</protein>
<organism evidence="20 21">
    <name type="scientific">Tetradesmus obliquus</name>
    <name type="common">Green alga</name>
    <name type="synonym">Acutodesmus obliquus</name>
    <dbReference type="NCBI Taxonomy" id="3088"/>
    <lineage>
        <taxon>Eukaryota</taxon>
        <taxon>Viridiplantae</taxon>
        <taxon>Chlorophyta</taxon>
        <taxon>core chlorophytes</taxon>
        <taxon>Chlorophyceae</taxon>
        <taxon>CS clade</taxon>
        <taxon>Sphaeropleales</taxon>
        <taxon>Scenedesmaceae</taxon>
        <taxon>Tetradesmus</taxon>
    </lineage>
</organism>
<evidence type="ECO:0000256" key="1">
    <source>
        <dbReference type="ARBA" id="ARBA00004123"/>
    </source>
</evidence>
<gene>
    <name evidence="20" type="ORF">OEZ85_006932</name>
</gene>
<feature type="region of interest" description="Disordered" evidence="17">
    <location>
        <begin position="1123"/>
        <end position="1147"/>
    </location>
</feature>
<keyword evidence="18" id="KW-0472">Membrane</keyword>
<feature type="compositionally biased region" description="Low complexity" evidence="17">
    <location>
        <begin position="1123"/>
        <end position="1140"/>
    </location>
</feature>
<keyword evidence="14" id="KW-0539">Nucleus</keyword>
<dbReference type="PROSITE" id="PS50051">
    <property type="entry name" value="MCM_2"/>
    <property type="match status" value="1"/>
</dbReference>
<dbReference type="Proteomes" id="UP001244341">
    <property type="component" value="Chromosome 4b"/>
</dbReference>
<keyword evidence="21" id="KW-1185">Reference proteome</keyword>
<evidence type="ECO:0000256" key="4">
    <source>
        <dbReference type="ARBA" id="ARBA00018925"/>
    </source>
</evidence>
<dbReference type="EC" id="3.6.4.12" evidence="3"/>
<feature type="region of interest" description="Disordered" evidence="17">
    <location>
        <begin position="108"/>
        <end position="127"/>
    </location>
</feature>
<evidence type="ECO:0000256" key="8">
    <source>
        <dbReference type="ARBA" id="ARBA00022771"/>
    </source>
</evidence>
<dbReference type="InterPro" id="IPR008045">
    <property type="entry name" value="MCM2"/>
</dbReference>
<dbReference type="PRINTS" id="PR01658">
    <property type="entry name" value="MCMPROTEIN2"/>
</dbReference>
<feature type="compositionally biased region" description="Acidic residues" evidence="17">
    <location>
        <begin position="53"/>
        <end position="63"/>
    </location>
</feature>
<evidence type="ECO:0000256" key="5">
    <source>
        <dbReference type="ARBA" id="ARBA00022705"/>
    </source>
</evidence>
<feature type="transmembrane region" description="Helical" evidence="18">
    <location>
        <begin position="897"/>
        <end position="919"/>
    </location>
</feature>
<dbReference type="InterPro" id="IPR033762">
    <property type="entry name" value="MCM_OB"/>
</dbReference>
<feature type="compositionally biased region" description="Acidic residues" evidence="17">
    <location>
        <begin position="13"/>
        <end position="31"/>
    </location>
</feature>
<dbReference type="CDD" id="cd17753">
    <property type="entry name" value="MCM2"/>
    <property type="match status" value="1"/>
</dbReference>
<keyword evidence="18" id="KW-0812">Transmembrane</keyword>
<dbReference type="Pfam" id="PF12619">
    <property type="entry name" value="MCM2_N"/>
    <property type="match status" value="1"/>
</dbReference>
<proteinExistence type="inferred from homology"/>
<evidence type="ECO:0000313" key="20">
    <source>
        <dbReference type="EMBL" id="WIA13350.1"/>
    </source>
</evidence>
<reference evidence="20 21" key="1">
    <citation type="submission" date="2023-05" db="EMBL/GenBank/DDBJ databases">
        <title>A 100% complete, gapless, phased diploid assembly of the Scenedesmus obliquus UTEX 3031 genome.</title>
        <authorList>
            <person name="Biondi T.C."/>
            <person name="Hanschen E.R."/>
            <person name="Kwon T."/>
            <person name="Eng W."/>
            <person name="Kruse C.P.S."/>
            <person name="Koehler S.I."/>
            <person name="Kunde Y."/>
            <person name="Gleasner C.D."/>
            <person name="You Mak K.T."/>
            <person name="Polle J."/>
            <person name="Hovde B.T."/>
            <person name="Starkenburg S.R."/>
        </authorList>
    </citation>
    <scope>NUCLEOTIDE SEQUENCE [LARGE SCALE GENOMIC DNA]</scope>
    <source>
        <strain evidence="20 21">DOE0152z</strain>
    </source>
</reference>
<dbReference type="PANTHER" id="PTHR11630:SF44">
    <property type="entry name" value="DNA REPLICATION LICENSING FACTOR MCM2"/>
    <property type="match status" value="1"/>
</dbReference>
<feature type="region of interest" description="Disordered" evidence="17">
    <location>
        <begin position="675"/>
        <end position="704"/>
    </location>
</feature>
<accession>A0ABY8TW46</accession>
<dbReference type="Gene3D" id="3.40.50.720">
    <property type="entry name" value="NAD(P)-binding Rossmann-like Domain"/>
    <property type="match status" value="1"/>
</dbReference>
<dbReference type="Pfam" id="PF00493">
    <property type="entry name" value="MCM"/>
    <property type="match status" value="1"/>
</dbReference>
<evidence type="ECO:0000256" key="15">
    <source>
        <dbReference type="ARBA" id="ARBA00023306"/>
    </source>
</evidence>
<dbReference type="Pfam" id="PF06241">
    <property type="entry name" value="Castor_Poll_mid"/>
    <property type="match status" value="1"/>
</dbReference>
<keyword evidence="11" id="KW-0862">Zinc</keyword>
<dbReference type="Pfam" id="PF17855">
    <property type="entry name" value="MCM_lid"/>
    <property type="match status" value="1"/>
</dbReference>
<dbReference type="PANTHER" id="PTHR11630">
    <property type="entry name" value="DNA REPLICATION LICENSING FACTOR MCM FAMILY MEMBER"/>
    <property type="match status" value="1"/>
</dbReference>
<evidence type="ECO:0000313" key="21">
    <source>
        <dbReference type="Proteomes" id="UP001244341"/>
    </source>
</evidence>
<evidence type="ECO:0000256" key="10">
    <source>
        <dbReference type="ARBA" id="ARBA00022806"/>
    </source>
</evidence>
<dbReference type="InterPro" id="IPR001208">
    <property type="entry name" value="MCM_dom"/>
</dbReference>
<evidence type="ECO:0000256" key="18">
    <source>
        <dbReference type="SAM" id="Phobius"/>
    </source>
</evidence>
<evidence type="ECO:0000256" key="9">
    <source>
        <dbReference type="ARBA" id="ARBA00022801"/>
    </source>
</evidence>
<dbReference type="Pfam" id="PF23669">
    <property type="entry name" value="WHD_MCM2"/>
    <property type="match status" value="1"/>
</dbReference>
<comment type="subcellular location">
    <subcellularLocation>
        <location evidence="1">Nucleus</location>
    </subcellularLocation>
</comment>
<dbReference type="SUPFAM" id="SSF50249">
    <property type="entry name" value="Nucleic acid-binding proteins"/>
    <property type="match status" value="1"/>
</dbReference>
<dbReference type="InterPro" id="IPR059098">
    <property type="entry name" value="WHD_MCM2"/>
</dbReference>
<dbReference type="InterPro" id="IPR027925">
    <property type="entry name" value="MCM_N"/>
</dbReference>
<evidence type="ECO:0000256" key="17">
    <source>
        <dbReference type="SAM" id="MobiDB-lite"/>
    </source>
</evidence>
<keyword evidence="6" id="KW-0479">Metal-binding</keyword>
<evidence type="ECO:0000256" key="6">
    <source>
        <dbReference type="ARBA" id="ARBA00022723"/>
    </source>
</evidence>
<feature type="domain" description="MCM C-terminal AAA(+) ATPase" evidence="19">
    <location>
        <begin position="467"/>
        <end position="673"/>
    </location>
</feature>
<dbReference type="SMART" id="SM00350">
    <property type="entry name" value="MCM"/>
    <property type="match status" value="1"/>
</dbReference>
<evidence type="ECO:0000256" key="3">
    <source>
        <dbReference type="ARBA" id="ARBA00012551"/>
    </source>
</evidence>
<keyword evidence="13" id="KW-0238">DNA-binding</keyword>
<evidence type="ECO:0000256" key="16">
    <source>
        <dbReference type="ARBA" id="ARBA00047995"/>
    </source>
</evidence>
<dbReference type="Gene3D" id="2.40.50.140">
    <property type="entry name" value="Nucleic acid-binding proteins"/>
    <property type="match status" value="1"/>
</dbReference>
<keyword evidence="18" id="KW-1133">Transmembrane helix</keyword>
<keyword evidence="12" id="KW-0067">ATP-binding</keyword>
<dbReference type="Pfam" id="PF17207">
    <property type="entry name" value="MCM_OB"/>
    <property type="match status" value="1"/>
</dbReference>
<keyword evidence="8" id="KW-0863">Zinc-finger</keyword>
<evidence type="ECO:0000256" key="12">
    <source>
        <dbReference type="ARBA" id="ARBA00022840"/>
    </source>
</evidence>
<dbReference type="InterPro" id="IPR027417">
    <property type="entry name" value="P-loop_NTPase"/>
</dbReference>
<keyword evidence="15" id="KW-0131">Cell cycle</keyword>
<dbReference type="InterPro" id="IPR012340">
    <property type="entry name" value="NA-bd_OB-fold"/>
</dbReference>
<evidence type="ECO:0000256" key="11">
    <source>
        <dbReference type="ARBA" id="ARBA00022833"/>
    </source>
</evidence>
<keyword evidence="10" id="KW-0347">Helicase</keyword>
<dbReference type="PRINTS" id="PR01657">
    <property type="entry name" value="MCMFAMILY"/>
</dbReference>
<dbReference type="InterPro" id="IPR010420">
    <property type="entry name" value="CASTOR/POLLUX/SYM8_dom"/>
</dbReference>
<evidence type="ECO:0000259" key="19">
    <source>
        <dbReference type="PROSITE" id="PS50051"/>
    </source>
</evidence>
<dbReference type="PROSITE" id="PS00847">
    <property type="entry name" value="MCM_1"/>
    <property type="match status" value="1"/>
</dbReference>
<feature type="transmembrane region" description="Helical" evidence="18">
    <location>
        <begin position="949"/>
        <end position="973"/>
    </location>
</feature>
<keyword evidence="9" id="KW-0378">Hydrolase</keyword>
<dbReference type="Gene3D" id="3.40.50.300">
    <property type="entry name" value="P-loop containing nucleotide triphosphate hydrolases"/>
    <property type="match status" value="1"/>
</dbReference>
<evidence type="ECO:0000256" key="13">
    <source>
        <dbReference type="ARBA" id="ARBA00023125"/>
    </source>
</evidence>
<dbReference type="Gene3D" id="2.20.28.10">
    <property type="match status" value="1"/>
</dbReference>
<comment type="similarity">
    <text evidence="2">Belongs to the MCM family.</text>
</comment>
<dbReference type="InterPro" id="IPR031327">
    <property type="entry name" value="MCM"/>
</dbReference>
<dbReference type="EMBL" id="CP126211">
    <property type="protein sequence ID" value="WIA13350.1"/>
    <property type="molecule type" value="Genomic_DNA"/>
</dbReference>
<evidence type="ECO:0000256" key="2">
    <source>
        <dbReference type="ARBA" id="ARBA00008010"/>
    </source>
</evidence>
<dbReference type="Gene3D" id="3.30.1640.10">
    <property type="entry name" value="mini-chromosome maintenance (MCM) complex, chain A, domain 1"/>
    <property type="match status" value="1"/>
</dbReference>
<keyword evidence="7" id="KW-0547">Nucleotide-binding</keyword>
<dbReference type="InterPro" id="IPR018525">
    <property type="entry name" value="MCM_CS"/>
</dbReference>
<dbReference type="InterPro" id="IPR041562">
    <property type="entry name" value="MCM_lid"/>
</dbReference>
<name>A0ABY8TW46_TETOB</name>